<proteinExistence type="predicted"/>
<name>A0ACC3YU00_COLTU</name>
<sequence>MFTTGADQTNSSPEPFSGLTIAPKEKSGISTIMTENVNDVDGPPDGGRLAWLQVAGGFALCFNSWGVLSSYGVFQTYYEQNLKDTSVDAIAWIGSIQSFLLLLIGVLVGPLYDAGYFRSLTLTGIILIFLGFSMVSLATRYWQVLLSHAFCVGLGAGCIFIPSVAIIPQYFSKKRALATGIVATGSSIGGVLYPILFQNLLLRVKFPWAARTLAFISLATNAFAFAVMRPRAGYGKKSRRVLFDFSAYRDKSFVFFSIAMFFNFWSYMAPIYYLQQYALAHGMPDEGRSGVAYYLVALINAGSVCGRVLPAWLAGRFGPINMLLAVSVSIAIVSMCWLAVHDGAGSVVFAVAFGFASGGLTSLPPTVVSTLVPDLSVHGTWLGMVSTTNAFASLAAPPIAGALLESTGSYLGIQLSSGLGMVVMTIFVVILRISRIGKSRGWIA</sequence>
<accession>A0ACC3YU00</accession>
<organism evidence="1 2">
    <name type="scientific">Colletotrichum truncatum</name>
    <name type="common">Anthracnose fungus</name>
    <name type="synonym">Colletotrichum capsici</name>
    <dbReference type="NCBI Taxonomy" id="5467"/>
    <lineage>
        <taxon>Eukaryota</taxon>
        <taxon>Fungi</taxon>
        <taxon>Dikarya</taxon>
        <taxon>Ascomycota</taxon>
        <taxon>Pezizomycotina</taxon>
        <taxon>Sordariomycetes</taxon>
        <taxon>Hypocreomycetidae</taxon>
        <taxon>Glomerellales</taxon>
        <taxon>Glomerellaceae</taxon>
        <taxon>Colletotrichum</taxon>
        <taxon>Colletotrichum truncatum species complex</taxon>
    </lineage>
</organism>
<reference evidence="1 2" key="1">
    <citation type="journal article" date="2020" name="Phytopathology">
        <title>Genome Sequence Resources of Colletotrichum truncatum, C. plurivorum, C. musicola, and C. sojae: Four Species Pathogenic to Soybean (Glycine max).</title>
        <authorList>
            <person name="Rogerio F."/>
            <person name="Boufleur T.R."/>
            <person name="Ciampi-Guillardi M."/>
            <person name="Sukno S.A."/>
            <person name="Thon M.R."/>
            <person name="Massola Junior N.S."/>
            <person name="Baroncelli R."/>
        </authorList>
    </citation>
    <scope>NUCLEOTIDE SEQUENCE [LARGE SCALE GENOMIC DNA]</scope>
    <source>
        <strain evidence="1 2">CMES1059</strain>
    </source>
</reference>
<dbReference type="EMBL" id="VUJX02000006">
    <property type="protein sequence ID" value="KAL0935431.1"/>
    <property type="molecule type" value="Genomic_DNA"/>
</dbReference>
<comment type="caution">
    <text evidence="1">The sequence shown here is derived from an EMBL/GenBank/DDBJ whole genome shotgun (WGS) entry which is preliminary data.</text>
</comment>
<gene>
    <name evidence="1" type="ORF">CTRU02_210022</name>
</gene>
<protein>
    <submittedName>
        <fullName evidence="1">Uncharacterized protein</fullName>
    </submittedName>
</protein>
<evidence type="ECO:0000313" key="1">
    <source>
        <dbReference type="EMBL" id="KAL0935431.1"/>
    </source>
</evidence>
<keyword evidence="2" id="KW-1185">Reference proteome</keyword>
<dbReference type="Proteomes" id="UP000805649">
    <property type="component" value="Unassembled WGS sequence"/>
</dbReference>
<evidence type="ECO:0000313" key="2">
    <source>
        <dbReference type="Proteomes" id="UP000805649"/>
    </source>
</evidence>